<dbReference type="AlphaFoldDB" id="A0A2N9HSY4"/>
<name>A0A2N9HSY4_FAGSY</name>
<dbReference type="PROSITE" id="PS50294">
    <property type="entry name" value="WD_REPEATS_REGION"/>
    <property type="match status" value="2"/>
</dbReference>
<dbReference type="GO" id="GO:1990757">
    <property type="term" value="F:ubiquitin ligase activator activity"/>
    <property type="evidence" value="ECO:0007669"/>
    <property type="project" value="TreeGrafter"/>
</dbReference>
<keyword evidence="8" id="KW-0812">Transmembrane</keyword>
<dbReference type="GO" id="GO:0031145">
    <property type="term" value="P:anaphase-promoting complex-dependent catabolic process"/>
    <property type="evidence" value="ECO:0007669"/>
    <property type="project" value="TreeGrafter"/>
</dbReference>
<dbReference type="UniPathway" id="UPA00143"/>
<dbReference type="GO" id="GO:1905786">
    <property type="term" value="P:positive regulation of anaphase-promoting complex-dependent catabolic process"/>
    <property type="evidence" value="ECO:0007669"/>
    <property type="project" value="TreeGrafter"/>
</dbReference>
<dbReference type="GO" id="GO:0016567">
    <property type="term" value="P:protein ubiquitination"/>
    <property type="evidence" value="ECO:0007669"/>
    <property type="project" value="UniProtKB-UniPathway"/>
</dbReference>
<dbReference type="InterPro" id="IPR015943">
    <property type="entry name" value="WD40/YVTN_repeat-like_dom_sf"/>
</dbReference>
<keyword evidence="5" id="KW-0131">Cell cycle</keyword>
<reference evidence="9" key="1">
    <citation type="submission" date="2018-02" db="EMBL/GenBank/DDBJ databases">
        <authorList>
            <person name="Cohen D.B."/>
            <person name="Kent A.D."/>
        </authorList>
    </citation>
    <scope>NUCLEOTIDE SEQUENCE</scope>
</reference>
<keyword evidence="4" id="KW-0498">Mitosis</keyword>
<dbReference type="SUPFAM" id="SSF50978">
    <property type="entry name" value="WD40 repeat-like"/>
    <property type="match status" value="1"/>
</dbReference>
<gene>
    <name evidence="9" type="ORF">FSB_LOCUS45059</name>
</gene>
<dbReference type="InterPro" id="IPR001680">
    <property type="entry name" value="WD40_rpt"/>
</dbReference>
<dbReference type="InterPro" id="IPR033010">
    <property type="entry name" value="Cdc20/Fizzy"/>
</dbReference>
<dbReference type="GO" id="GO:0005680">
    <property type="term" value="C:anaphase-promoting complex"/>
    <property type="evidence" value="ECO:0007669"/>
    <property type="project" value="TreeGrafter"/>
</dbReference>
<dbReference type="SMART" id="SM00320">
    <property type="entry name" value="WD40"/>
    <property type="match status" value="4"/>
</dbReference>
<accession>A0A2N9HSY4</accession>
<evidence type="ECO:0000313" key="9">
    <source>
        <dbReference type="EMBL" id="SPD17177.1"/>
    </source>
</evidence>
<keyword evidence="2" id="KW-0132">Cell division</keyword>
<dbReference type="InterPro" id="IPR036322">
    <property type="entry name" value="WD40_repeat_dom_sf"/>
</dbReference>
<keyword evidence="8" id="KW-1133">Transmembrane helix</keyword>
<dbReference type="Gene3D" id="2.130.10.10">
    <property type="entry name" value="YVTN repeat-like/Quinoprotein amine dehydrogenase"/>
    <property type="match status" value="1"/>
</dbReference>
<keyword evidence="1 7" id="KW-0853">WD repeat</keyword>
<keyword evidence="3" id="KW-0677">Repeat</keyword>
<evidence type="ECO:0000256" key="5">
    <source>
        <dbReference type="ARBA" id="ARBA00023306"/>
    </source>
</evidence>
<dbReference type="PROSITE" id="PS00678">
    <property type="entry name" value="WD_REPEATS_1"/>
    <property type="match status" value="1"/>
</dbReference>
<dbReference type="PANTHER" id="PTHR19918:SF8">
    <property type="entry name" value="FI02843P"/>
    <property type="match status" value="1"/>
</dbReference>
<dbReference type="GO" id="GO:0010997">
    <property type="term" value="F:anaphase-promoting complex binding"/>
    <property type="evidence" value="ECO:0007669"/>
    <property type="project" value="InterPro"/>
</dbReference>
<dbReference type="PROSITE" id="PS50082">
    <property type="entry name" value="WD_REPEATS_2"/>
    <property type="match status" value="2"/>
</dbReference>
<keyword evidence="8" id="KW-0472">Membrane</keyword>
<evidence type="ECO:0000256" key="4">
    <source>
        <dbReference type="ARBA" id="ARBA00022776"/>
    </source>
</evidence>
<feature type="transmembrane region" description="Helical" evidence="8">
    <location>
        <begin position="83"/>
        <end position="102"/>
    </location>
</feature>
<evidence type="ECO:0000256" key="3">
    <source>
        <dbReference type="ARBA" id="ARBA00022737"/>
    </source>
</evidence>
<dbReference type="EMBL" id="OIVN01004412">
    <property type="protein sequence ID" value="SPD17177.1"/>
    <property type="molecule type" value="Genomic_DNA"/>
</dbReference>
<dbReference type="InterPro" id="IPR019775">
    <property type="entry name" value="WD40_repeat_CS"/>
</dbReference>
<evidence type="ECO:0000256" key="7">
    <source>
        <dbReference type="PROSITE-ProRule" id="PRU00221"/>
    </source>
</evidence>
<evidence type="ECO:0000256" key="1">
    <source>
        <dbReference type="ARBA" id="ARBA00022574"/>
    </source>
</evidence>
<dbReference type="PANTHER" id="PTHR19918">
    <property type="entry name" value="CELL DIVISION CYCLE 20 CDC20 FIZZY -RELATED"/>
    <property type="match status" value="1"/>
</dbReference>
<evidence type="ECO:0000256" key="6">
    <source>
        <dbReference type="ARBA" id="ARBA00023425"/>
    </source>
</evidence>
<evidence type="ECO:0000256" key="2">
    <source>
        <dbReference type="ARBA" id="ARBA00022618"/>
    </source>
</evidence>
<dbReference type="Pfam" id="PF00400">
    <property type="entry name" value="WD40"/>
    <property type="match status" value="3"/>
</dbReference>
<comment type="function">
    <text evidence="6">Component of the anaphase promoting complex/cyclosome (APC/C), a cell cycle-regulated E3 ubiquitin-protein ligase complex that controls progression through mitosis and the G1 phase of the cell cycle.</text>
</comment>
<sequence length="500" mass="55321">MAVLVQTPVRDRRLAMRDRTPVVHDRDLAAYARGLAVLVQTPVRDLAILIMNGSIRSLAWFSVNVDEPMGIATRDGGGFGLPIWWWGLGYGVAGVVVVAVGGQSGRWVLRRRRCLGWDLVDTVVWGLRFGIWVAPPPTVKWVWALGFGFLRRQNGFGRWDVELDRFIPNCAAMDFDYAHYMLIDGRKGKENPAMSSPRREAYQKQLAEVFNTKPAKHWRHIPQSCERTLDAPDIVDDFYLNLLNWGSSNVLAIALGSTVYLWDASNGSTSELVTIKDDGPVTSLRTLFGGHIQRVGSLAWNNHILTTGGMDGLVVNNDVRVRSHIVETYRGHHLEVCGLKWSALVQQLASGGNDNLVYIWDRSMASSIAPTQWLHRLEGHTAAVQALAWCPFQGNLLASGGGGVDQCIKFWNTHTGACLNSINTGSQLTLWKYPSMAKMAELTGHTSRVLFMAQSPDGCLVASAAADETLRLWNVFGTPEVAKPATKANLEPFAHVNRIR</sequence>
<proteinExistence type="predicted"/>
<evidence type="ECO:0000256" key="8">
    <source>
        <dbReference type="SAM" id="Phobius"/>
    </source>
</evidence>
<protein>
    <submittedName>
        <fullName evidence="9">Uncharacterized protein</fullName>
    </submittedName>
</protein>
<feature type="repeat" description="WD" evidence="7">
    <location>
        <begin position="329"/>
        <end position="361"/>
    </location>
</feature>
<organism evidence="9">
    <name type="scientific">Fagus sylvatica</name>
    <name type="common">Beechnut</name>
    <dbReference type="NCBI Taxonomy" id="28930"/>
    <lineage>
        <taxon>Eukaryota</taxon>
        <taxon>Viridiplantae</taxon>
        <taxon>Streptophyta</taxon>
        <taxon>Embryophyta</taxon>
        <taxon>Tracheophyta</taxon>
        <taxon>Spermatophyta</taxon>
        <taxon>Magnoliopsida</taxon>
        <taxon>eudicotyledons</taxon>
        <taxon>Gunneridae</taxon>
        <taxon>Pentapetalae</taxon>
        <taxon>rosids</taxon>
        <taxon>fabids</taxon>
        <taxon>Fagales</taxon>
        <taxon>Fagaceae</taxon>
        <taxon>Fagus</taxon>
    </lineage>
</organism>
<dbReference type="GO" id="GO:0051301">
    <property type="term" value="P:cell division"/>
    <property type="evidence" value="ECO:0007669"/>
    <property type="project" value="UniProtKB-KW"/>
</dbReference>
<feature type="repeat" description="WD" evidence="7">
    <location>
        <begin position="442"/>
        <end position="475"/>
    </location>
</feature>